<feature type="region of interest" description="Disordered" evidence="1">
    <location>
        <begin position="41"/>
        <end position="133"/>
    </location>
</feature>
<dbReference type="AlphaFoldDB" id="A0A931HE87"/>
<dbReference type="RefSeq" id="WP_197165324.1">
    <property type="nucleotide sequence ID" value="NZ_JADZGI010000002.1"/>
</dbReference>
<feature type="compositionally biased region" description="Acidic residues" evidence="1">
    <location>
        <begin position="43"/>
        <end position="59"/>
    </location>
</feature>
<keyword evidence="3" id="KW-1185">Reference proteome</keyword>
<dbReference type="EMBL" id="JADZGI010000002">
    <property type="protein sequence ID" value="MBH0114212.1"/>
    <property type="molecule type" value="Genomic_DNA"/>
</dbReference>
<name>A0A931HE87_9SPHN</name>
<protein>
    <submittedName>
        <fullName evidence="2">Uncharacterized protein</fullName>
    </submittedName>
</protein>
<dbReference type="Proteomes" id="UP000617634">
    <property type="component" value="Unassembled WGS sequence"/>
</dbReference>
<evidence type="ECO:0000313" key="3">
    <source>
        <dbReference type="Proteomes" id="UP000617634"/>
    </source>
</evidence>
<feature type="compositionally biased region" description="Acidic residues" evidence="1">
    <location>
        <begin position="86"/>
        <end position="109"/>
    </location>
</feature>
<sequence length="133" mass="14717">MGAYNPLFIPEFNPATLAFPPQRSKIEALVEQLIDMLDRYDGDPDVELNGDEEDSDGAELGDQSWAEWHTLRRQQQRAGHGLIAGYEDDEEDDAAEEDDPSGDVAYEDEPSGHRQAWWGQGPGCPISDPGEVS</sequence>
<organism evidence="2 3">
    <name type="scientific">Novosphingobium aureum</name>
    <dbReference type="NCBI Taxonomy" id="2792964"/>
    <lineage>
        <taxon>Bacteria</taxon>
        <taxon>Pseudomonadati</taxon>
        <taxon>Pseudomonadota</taxon>
        <taxon>Alphaproteobacteria</taxon>
        <taxon>Sphingomonadales</taxon>
        <taxon>Sphingomonadaceae</taxon>
        <taxon>Novosphingobium</taxon>
    </lineage>
</organism>
<gene>
    <name evidence="2" type="ORF">I5E68_14805</name>
</gene>
<evidence type="ECO:0000256" key="1">
    <source>
        <dbReference type="SAM" id="MobiDB-lite"/>
    </source>
</evidence>
<accession>A0A931HE87</accession>
<comment type="caution">
    <text evidence="2">The sequence shown here is derived from an EMBL/GenBank/DDBJ whole genome shotgun (WGS) entry which is preliminary data.</text>
</comment>
<reference evidence="2" key="1">
    <citation type="submission" date="2020-11" db="EMBL/GenBank/DDBJ databases">
        <title>Novosphingobium aureum sp. nov., a marine bacterium isolated from sediment of a salt flat.</title>
        <authorList>
            <person name="Yoo Y."/>
            <person name="Kim J.-J."/>
        </authorList>
    </citation>
    <scope>NUCLEOTIDE SEQUENCE</scope>
    <source>
        <strain evidence="2">YJ-S2-02</strain>
    </source>
</reference>
<proteinExistence type="predicted"/>
<evidence type="ECO:0000313" key="2">
    <source>
        <dbReference type="EMBL" id="MBH0114212.1"/>
    </source>
</evidence>